<accession>A0A811UEB7</accession>
<sequence length="146" mass="16491">MDLHANLNFSKGTIYAPYLNEIGVEEIIENLKEQKIDVSWYTVKVQTKSKTYVVQELSSSRPYKKRCNKPPVCDTCALPPHSPSPCKRSHCVNCLADHTSASCPKFTQLKEILTIQTDNNTTHINMNSESKENRQILANSTHSTHS</sequence>
<dbReference type="EMBL" id="CAJHJT010000012">
    <property type="protein sequence ID" value="CAD6997592.1"/>
    <property type="molecule type" value="Genomic_DNA"/>
</dbReference>
<gene>
    <name evidence="2" type="ORF">CCAP1982_LOCUS6231</name>
</gene>
<feature type="region of interest" description="Disordered" evidence="1">
    <location>
        <begin position="123"/>
        <end position="146"/>
    </location>
</feature>
<dbReference type="AlphaFoldDB" id="A0A811UEB7"/>
<organism evidence="2 3">
    <name type="scientific">Ceratitis capitata</name>
    <name type="common">Mediterranean fruit fly</name>
    <name type="synonym">Tephritis capitata</name>
    <dbReference type="NCBI Taxonomy" id="7213"/>
    <lineage>
        <taxon>Eukaryota</taxon>
        <taxon>Metazoa</taxon>
        <taxon>Ecdysozoa</taxon>
        <taxon>Arthropoda</taxon>
        <taxon>Hexapoda</taxon>
        <taxon>Insecta</taxon>
        <taxon>Pterygota</taxon>
        <taxon>Neoptera</taxon>
        <taxon>Endopterygota</taxon>
        <taxon>Diptera</taxon>
        <taxon>Brachycera</taxon>
        <taxon>Muscomorpha</taxon>
        <taxon>Tephritoidea</taxon>
        <taxon>Tephritidae</taxon>
        <taxon>Ceratitis</taxon>
        <taxon>Ceratitis</taxon>
    </lineage>
</organism>
<keyword evidence="3" id="KW-1185">Reference proteome</keyword>
<comment type="caution">
    <text evidence="2">The sequence shown here is derived from an EMBL/GenBank/DDBJ whole genome shotgun (WGS) entry which is preliminary data.</text>
</comment>
<proteinExistence type="predicted"/>
<evidence type="ECO:0000313" key="3">
    <source>
        <dbReference type="Proteomes" id="UP000606786"/>
    </source>
</evidence>
<feature type="compositionally biased region" description="Polar residues" evidence="1">
    <location>
        <begin position="136"/>
        <end position="146"/>
    </location>
</feature>
<dbReference type="Proteomes" id="UP000606786">
    <property type="component" value="Unassembled WGS sequence"/>
</dbReference>
<name>A0A811UEB7_CERCA</name>
<reference evidence="2" key="1">
    <citation type="submission" date="2020-11" db="EMBL/GenBank/DDBJ databases">
        <authorList>
            <person name="Whitehead M."/>
        </authorList>
    </citation>
    <scope>NUCLEOTIDE SEQUENCE</scope>
    <source>
        <strain evidence="2">EGII</strain>
    </source>
</reference>
<protein>
    <submittedName>
        <fullName evidence="2">(Mediterranean fruit fly) hypothetical protein</fullName>
    </submittedName>
</protein>
<evidence type="ECO:0000256" key="1">
    <source>
        <dbReference type="SAM" id="MobiDB-lite"/>
    </source>
</evidence>
<evidence type="ECO:0000313" key="2">
    <source>
        <dbReference type="EMBL" id="CAD6997592.1"/>
    </source>
</evidence>